<dbReference type="CDD" id="cd04647">
    <property type="entry name" value="LbH_MAT_like"/>
    <property type="match status" value="1"/>
</dbReference>
<evidence type="ECO:0000313" key="2">
    <source>
        <dbReference type="Proteomes" id="UP000017118"/>
    </source>
</evidence>
<accession>U5MVY4</accession>
<gene>
    <name evidence="1" type="ORF">CLSA_c39540</name>
</gene>
<organism evidence="1 2">
    <name type="scientific">Clostridium saccharobutylicum DSM 13864</name>
    <dbReference type="NCBI Taxonomy" id="1345695"/>
    <lineage>
        <taxon>Bacteria</taxon>
        <taxon>Bacillati</taxon>
        <taxon>Bacillota</taxon>
        <taxon>Clostridia</taxon>
        <taxon>Eubacteriales</taxon>
        <taxon>Clostridiaceae</taxon>
        <taxon>Clostridium</taxon>
    </lineage>
</organism>
<dbReference type="Gene3D" id="2.160.10.10">
    <property type="entry name" value="Hexapeptide repeat proteins"/>
    <property type="match status" value="2"/>
</dbReference>
<sequence length="236" mass="26166">MRNDGTHIQSNIQTETIVNRIQRIYLRIRTEFYTFWNKRRFYKVGKNFKSSGPIHVVNGKCITIGDNVFLGDHCQLYAYPSGKIKIGNNSSVDRYVEIRGGENIIIKDSVRIVKGATIKAPDTATIIVGNRTLISQGCIFDGDIRIGDDVIFGPNVFINEVDHGFSKMDIPMNQQEGASGTIVIEDDVWIGYSVAVLKGTHIAKGSIIGAQAVVNKDVSPYSINVGVPSRIKSYRN</sequence>
<proteinExistence type="predicted"/>
<protein>
    <submittedName>
        <fullName evidence="1">Acetyltransferase</fullName>
    </submittedName>
</protein>
<dbReference type="GeneID" id="55476869"/>
<dbReference type="PATRIC" id="fig|1345695.10.peg.2783"/>
<dbReference type="HOGENOM" id="CLU_051638_7_0_9"/>
<keyword evidence="2" id="KW-1185">Reference proteome</keyword>
<name>U5MVY4_CLOSA</name>
<dbReference type="eggNOG" id="COG0110">
    <property type="taxonomic scope" value="Bacteria"/>
</dbReference>
<dbReference type="OrthoDB" id="9801697at2"/>
<dbReference type="Pfam" id="PF00132">
    <property type="entry name" value="Hexapep"/>
    <property type="match status" value="1"/>
</dbReference>
<dbReference type="InterPro" id="IPR001451">
    <property type="entry name" value="Hexapep"/>
</dbReference>
<dbReference type="EMBL" id="CP006721">
    <property type="protein sequence ID" value="AGX44914.1"/>
    <property type="molecule type" value="Genomic_DNA"/>
</dbReference>
<dbReference type="AlphaFoldDB" id="U5MVY4"/>
<dbReference type="SUPFAM" id="SSF51161">
    <property type="entry name" value="Trimeric LpxA-like enzymes"/>
    <property type="match status" value="1"/>
</dbReference>
<keyword evidence="1" id="KW-0808">Transferase</keyword>
<dbReference type="PANTHER" id="PTHR23416:SF78">
    <property type="entry name" value="LIPOPOLYSACCHARIDE BIOSYNTHESIS O-ACETYL TRANSFERASE WBBJ-RELATED"/>
    <property type="match status" value="1"/>
</dbReference>
<evidence type="ECO:0000313" key="1">
    <source>
        <dbReference type="EMBL" id="AGX44914.1"/>
    </source>
</evidence>
<dbReference type="InterPro" id="IPR011004">
    <property type="entry name" value="Trimer_LpxA-like_sf"/>
</dbReference>
<reference evidence="1 2" key="1">
    <citation type="journal article" date="2013" name="Genome Announc.">
        <title>Complete Genome Sequence of the Solvent Producer Clostridium saccharobutylicum NCP262 (DSM 13864).</title>
        <authorList>
            <person name="Poehlein A."/>
            <person name="Hartwich K."/>
            <person name="Krabben P."/>
            <person name="Ehrenreich A."/>
            <person name="Liebl W."/>
            <person name="Durre P."/>
            <person name="Gottschalk G."/>
            <person name="Daniel R."/>
        </authorList>
    </citation>
    <scope>NUCLEOTIDE SEQUENCE [LARGE SCALE GENOMIC DNA]</scope>
    <source>
        <strain evidence="1">DSM 13864</strain>
    </source>
</reference>
<dbReference type="Proteomes" id="UP000017118">
    <property type="component" value="Chromosome"/>
</dbReference>
<dbReference type="RefSeq" id="WP_022749238.1">
    <property type="nucleotide sequence ID" value="NC_022571.1"/>
</dbReference>
<dbReference type="GO" id="GO:0016740">
    <property type="term" value="F:transferase activity"/>
    <property type="evidence" value="ECO:0007669"/>
    <property type="project" value="UniProtKB-KW"/>
</dbReference>
<dbReference type="PANTHER" id="PTHR23416">
    <property type="entry name" value="SIALIC ACID SYNTHASE-RELATED"/>
    <property type="match status" value="1"/>
</dbReference>
<dbReference type="KEGG" id="csb:CLSA_c39540"/>
<dbReference type="InterPro" id="IPR051159">
    <property type="entry name" value="Hexapeptide_acetyltransf"/>
</dbReference>